<evidence type="ECO:0000256" key="3">
    <source>
        <dbReference type="ARBA" id="ARBA00022840"/>
    </source>
</evidence>
<gene>
    <name evidence="5" type="ORF">EFL95_00060</name>
</gene>
<dbReference type="Proteomes" id="UP000277094">
    <property type="component" value="Unassembled WGS sequence"/>
</dbReference>
<dbReference type="PANTHER" id="PTHR42781:SF4">
    <property type="entry name" value="SPERMIDINE_PUTRESCINE IMPORT ATP-BINDING PROTEIN POTA"/>
    <property type="match status" value="1"/>
</dbReference>
<dbReference type="SUPFAM" id="SSF50331">
    <property type="entry name" value="MOP-like"/>
    <property type="match status" value="1"/>
</dbReference>
<dbReference type="InterPro" id="IPR050093">
    <property type="entry name" value="ABC_SmlMolc_Importer"/>
</dbReference>
<reference evidence="5 6" key="1">
    <citation type="submission" date="2018-11" db="EMBL/GenBank/DDBJ databases">
        <authorList>
            <person name="Li F."/>
        </authorList>
    </citation>
    <scope>NUCLEOTIDE SEQUENCE [LARGE SCALE GENOMIC DNA]</scope>
    <source>
        <strain evidence="5 6">KIS18-7</strain>
    </source>
</reference>
<accession>A0A3N0DZ30</accession>
<keyword evidence="2" id="KW-0547">Nucleotide-binding</keyword>
<dbReference type="GO" id="GO:0005524">
    <property type="term" value="F:ATP binding"/>
    <property type="evidence" value="ECO:0007669"/>
    <property type="project" value="UniProtKB-KW"/>
</dbReference>
<dbReference type="EMBL" id="RJSG01000001">
    <property type="protein sequence ID" value="RNL80821.1"/>
    <property type="molecule type" value="Genomic_DNA"/>
</dbReference>
<dbReference type="AlphaFoldDB" id="A0A3N0DZ30"/>
<dbReference type="InterPro" id="IPR017871">
    <property type="entry name" value="ABC_transporter-like_CS"/>
</dbReference>
<name>A0A3N0DZ30_9ACTN</name>
<dbReference type="PANTHER" id="PTHR42781">
    <property type="entry name" value="SPERMIDINE/PUTRESCINE IMPORT ATP-BINDING PROTEIN POTA"/>
    <property type="match status" value="1"/>
</dbReference>
<sequence>MSLELGARVAERDVDASFEINTGQTVALLGENGAGKSTLLAVAAGLLRPERGRVVLDGQPLLDTDNGVDLPPHRRGVALLSQDPLLFPHLTVLDNVAFGPRSRGVPRRDAQQQAEHWLSQVGALDLAGRKPGGLSGGQAQRVAIARALAADPRLLLLDEPMASLDVEVTPALRQTLRGVLADRTAVIVTHDVLDALLLADRVVVLENGRIVEDGDTRVVLTRPRSRFAARLAGVNLLAGTWTGDHVELDDGGVLFGMAAEPLPQPGDRVVATFKPHAVAVYRDLPQGSPRNSFGVRIDELEPLGDLIRLRTEQLSADVTLQAVADLDLTPGTWAAFSVKATEIDVYRLA</sequence>
<dbReference type="SMART" id="SM00382">
    <property type="entry name" value="AAA"/>
    <property type="match status" value="1"/>
</dbReference>
<evidence type="ECO:0000313" key="6">
    <source>
        <dbReference type="Proteomes" id="UP000277094"/>
    </source>
</evidence>
<dbReference type="Gene3D" id="2.40.50.100">
    <property type="match status" value="1"/>
</dbReference>
<evidence type="ECO:0000313" key="5">
    <source>
        <dbReference type="EMBL" id="RNL80821.1"/>
    </source>
</evidence>
<evidence type="ECO:0000259" key="4">
    <source>
        <dbReference type="PROSITE" id="PS50893"/>
    </source>
</evidence>
<dbReference type="InterPro" id="IPR008995">
    <property type="entry name" value="Mo/tungstate-bd_C_term_dom"/>
</dbReference>
<evidence type="ECO:0000256" key="2">
    <source>
        <dbReference type="ARBA" id="ARBA00022741"/>
    </source>
</evidence>
<evidence type="ECO:0000256" key="1">
    <source>
        <dbReference type="ARBA" id="ARBA00022448"/>
    </source>
</evidence>
<keyword evidence="3 5" id="KW-0067">ATP-binding</keyword>
<dbReference type="RefSeq" id="WP_123232028.1">
    <property type="nucleotide sequence ID" value="NZ_RJSG01000001.1"/>
</dbReference>
<comment type="caution">
    <text evidence="5">The sequence shown here is derived from an EMBL/GenBank/DDBJ whole genome shotgun (WGS) entry which is preliminary data.</text>
</comment>
<dbReference type="InterPro" id="IPR027417">
    <property type="entry name" value="P-loop_NTPase"/>
</dbReference>
<dbReference type="PROSITE" id="PS50893">
    <property type="entry name" value="ABC_TRANSPORTER_2"/>
    <property type="match status" value="1"/>
</dbReference>
<dbReference type="Gene3D" id="3.40.50.300">
    <property type="entry name" value="P-loop containing nucleotide triphosphate hydrolases"/>
    <property type="match status" value="1"/>
</dbReference>
<organism evidence="5 6">
    <name type="scientific">Nocardioides marmorisolisilvae</name>
    <dbReference type="NCBI Taxonomy" id="1542737"/>
    <lineage>
        <taxon>Bacteria</taxon>
        <taxon>Bacillati</taxon>
        <taxon>Actinomycetota</taxon>
        <taxon>Actinomycetes</taxon>
        <taxon>Propionibacteriales</taxon>
        <taxon>Nocardioidaceae</taxon>
        <taxon>Nocardioides</taxon>
    </lineage>
</organism>
<keyword evidence="1" id="KW-0813">Transport</keyword>
<proteinExistence type="predicted"/>
<dbReference type="GO" id="GO:0016887">
    <property type="term" value="F:ATP hydrolysis activity"/>
    <property type="evidence" value="ECO:0007669"/>
    <property type="project" value="InterPro"/>
</dbReference>
<feature type="domain" description="ABC transporter" evidence="4">
    <location>
        <begin position="1"/>
        <end position="232"/>
    </location>
</feature>
<dbReference type="InterPro" id="IPR005116">
    <property type="entry name" value="Transp-assoc_OB_typ1"/>
</dbReference>
<dbReference type="Pfam" id="PF00005">
    <property type="entry name" value="ABC_tran"/>
    <property type="match status" value="1"/>
</dbReference>
<protein>
    <submittedName>
        <fullName evidence="5">ATP-binding cassette domain-containing protein</fullName>
    </submittedName>
</protein>
<dbReference type="PROSITE" id="PS00211">
    <property type="entry name" value="ABC_TRANSPORTER_1"/>
    <property type="match status" value="1"/>
</dbReference>
<dbReference type="InterPro" id="IPR003593">
    <property type="entry name" value="AAA+_ATPase"/>
</dbReference>
<dbReference type="InterPro" id="IPR003439">
    <property type="entry name" value="ABC_transporter-like_ATP-bd"/>
</dbReference>
<dbReference type="Pfam" id="PF03459">
    <property type="entry name" value="TOBE"/>
    <property type="match status" value="1"/>
</dbReference>
<dbReference type="OrthoDB" id="3180400at2"/>
<keyword evidence="6" id="KW-1185">Reference proteome</keyword>
<dbReference type="SUPFAM" id="SSF52540">
    <property type="entry name" value="P-loop containing nucleoside triphosphate hydrolases"/>
    <property type="match status" value="1"/>
</dbReference>